<dbReference type="InterPro" id="IPR027417">
    <property type="entry name" value="P-loop_NTPase"/>
</dbReference>
<dbReference type="GO" id="GO:0016020">
    <property type="term" value="C:membrane"/>
    <property type="evidence" value="ECO:0007669"/>
    <property type="project" value="InterPro"/>
</dbReference>
<reference evidence="5" key="1">
    <citation type="submission" date="2024-07" db="EMBL/GenBank/DDBJ databases">
        <title>Identification and characteristics of an arsenic-resistant bacterial isolate, which belongs to a novel species.</title>
        <authorList>
            <person name="Juszczyk A."/>
            <person name="Kowalczyk A."/>
            <person name="Was K."/>
            <person name="Kosowicz W."/>
            <person name="Budzyn A."/>
            <person name="Latowski D."/>
        </authorList>
    </citation>
    <scope>NUCLEOTIDE SEQUENCE</scope>
    <source>
        <strain evidence="5">As8PL</strain>
    </source>
</reference>
<dbReference type="PROSITE" id="PS00211">
    <property type="entry name" value="ABC_TRANSPORTER_1"/>
    <property type="match status" value="1"/>
</dbReference>
<dbReference type="AlphaFoldDB" id="A0AB39BUD6"/>
<dbReference type="Pfam" id="PF00005">
    <property type="entry name" value="ABC_tran"/>
    <property type="match status" value="1"/>
</dbReference>
<name>A0AB39BUD6_9BACI</name>
<dbReference type="GO" id="GO:0035435">
    <property type="term" value="P:phosphate ion transmembrane transport"/>
    <property type="evidence" value="ECO:0007669"/>
    <property type="project" value="InterPro"/>
</dbReference>
<dbReference type="InterPro" id="IPR005670">
    <property type="entry name" value="PstB-like"/>
</dbReference>
<dbReference type="PANTHER" id="PTHR43423:SF1">
    <property type="entry name" value="ABC TRANSPORTER I FAMILY MEMBER 17"/>
    <property type="match status" value="1"/>
</dbReference>
<sequence>MEIVQWKDVSNDRLNNISFTVLENQIITLIGPSGAGKSSLLYMMNRLDDTDKGTILFKGKAVEDYPIIELRQQIGMVFQSPALFEGTVKDNVAYGPLLHKRDWSNEQTVELLEAVHLPADFLHKPIEELSGGEQQRIAFLRTLANEPEILLLDEVTSALDLRNVEIIEDFIQMLQKKGKTILMVTHDVEQAERLGDQTFYLEKGELIEVGETKEFFREPQTDRAKRFLYRDTEGADE</sequence>
<proteinExistence type="predicted"/>
<accession>A0AB39BUD6</accession>
<dbReference type="CDD" id="cd03260">
    <property type="entry name" value="ABC_PstB_phosphate_transporter"/>
    <property type="match status" value="1"/>
</dbReference>
<organism evidence="5">
    <name type="scientific">Alkalihalophilus sp. As8PL</name>
    <dbReference type="NCBI Taxonomy" id="3237103"/>
    <lineage>
        <taxon>Bacteria</taxon>
        <taxon>Bacillati</taxon>
        <taxon>Bacillota</taxon>
        <taxon>Bacilli</taxon>
        <taxon>Bacillales</taxon>
        <taxon>Bacillaceae</taxon>
        <taxon>Alkalihalophilus</taxon>
    </lineage>
</organism>
<dbReference type="GO" id="GO:0016887">
    <property type="term" value="F:ATP hydrolysis activity"/>
    <property type="evidence" value="ECO:0007669"/>
    <property type="project" value="InterPro"/>
</dbReference>
<evidence type="ECO:0000256" key="2">
    <source>
        <dbReference type="ARBA" id="ARBA00022741"/>
    </source>
</evidence>
<keyword evidence="1" id="KW-0813">Transport</keyword>
<dbReference type="PROSITE" id="PS50893">
    <property type="entry name" value="ABC_TRANSPORTER_2"/>
    <property type="match status" value="1"/>
</dbReference>
<evidence type="ECO:0000313" key="5">
    <source>
        <dbReference type="EMBL" id="XDI37382.1"/>
    </source>
</evidence>
<dbReference type="SMART" id="SM00382">
    <property type="entry name" value="AAA"/>
    <property type="match status" value="1"/>
</dbReference>
<dbReference type="GO" id="GO:0005315">
    <property type="term" value="F:phosphate transmembrane transporter activity"/>
    <property type="evidence" value="ECO:0007669"/>
    <property type="project" value="InterPro"/>
</dbReference>
<evidence type="ECO:0000259" key="4">
    <source>
        <dbReference type="PROSITE" id="PS50893"/>
    </source>
</evidence>
<dbReference type="InterPro" id="IPR017871">
    <property type="entry name" value="ABC_transporter-like_CS"/>
</dbReference>
<dbReference type="SUPFAM" id="SSF52540">
    <property type="entry name" value="P-loop containing nucleoside triphosphate hydrolases"/>
    <property type="match status" value="1"/>
</dbReference>
<protein>
    <submittedName>
        <fullName evidence="5">ATP-binding cassette domain-containing protein</fullName>
    </submittedName>
</protein>
<feature type="domain" description="ABC transporter" evidence="4">
    <location>
        <begin position="4"/>
        <end position="228"/>
    </location>
</feature>
<dbReference type="InterPro" id="IPR003439">
    <property type="entry name" value="ABC_transporter-like_ATP-bd"/>
</dbReference>
<dbReference type="PANTHER" id="PTHR43423">
    <property type="entry name" value="ABC TRANSPORTER I FAMILY MEMBER 17"/>
    <property type="match status" value="1"/>
</dbReference>
<evidence type="ECO:0000256" key="1">
    <source>
        <dbReference type="ARBA" id="ARBA00022448"/>
    </source>
</evidence>
<evidence type="ECO:0000256" key="3">
    <source>
        <dbReference type="ARBA" id="ARBA00022840"/>
    </source>
</evidence>
<keyword evidence="2" id="KW-0547">Nucleotide-binding</keyword>
<dbReference type="GO" id="GO:0005524">
    <property type="term" value="F:ATP binding"/>
    <property type="evidence" value="ECO:0007669"/>
    <property type="project" value="UniProtKB-KW"/>
</dbReference>
<gene>
    <name evidence="5" type="ORF">AB3N04_03440</name>
</gene>
<dbReference type="InterPro" id="IPR003593">
    <property type="entry name" value="AAA+_ATPase"/>
</dbReference>
<dbReference type="EMBL" id="CP162551">
    <property type="protein sequence ID" value="XDI37382.1"/>
    <property type="molecule type" value="Genomic_DNA"/>
</dbReference>
<dbReference type="RefSeq" id="WP_368504735.1">
    <property type="nucleotide sequence ID" value="NZ_CP162551.1"/>
</dbReference>
<keyword evidence="3 5" id="KW-0067">ATP-binding</keyword>
<dbReference type="Gene3D" id="3.40.50.300">
    <property type="entry name" value="P-loop containing nucleotide triphosphate hydrolases"/>
    <property type="match status" value="1"/>
</dbReference>